<organism evidence="1 2">
    <name type="scientific">Streptomyces albus</name>
    <dbReference type="NCBI Taxonomy" id="1888"/>
    <lineage>
        <taxon>Bacteria</taxon>
        <taxon>Bacillati</taxon>
        <taxon>Actinomycetota</taxon>
        <taxon>Actinomycetes</taxon>
        <taxon>Kitasatosporales</taxon>
        <taxon>Streptomycetaceae</taxon>
        <taxon>Streptomyces</taxon>
    </lineage>
</organism>
<reference evidence="1 2" key="1">
    <citation type="submission" date="2018-10" db="EMBL/GenBank/DDBJ databases">
        <title>Isolation of pseudouridimycin from Streptomyces albus DSM 40763.</title>
        <authorList>
            <person name="Rosenqvist P."/>
            <person name="Metsae-Ketelae M."/>
            <person name="Virta P."/>
        </authorList>
    </citation>
    <scope>NUCLEOTIDE SEQUENCE [LARGE SCALE GENOMIC DNA]</scope>
    <source>
        <strain evidence="1 2">DSM 40763</strain>
    </source>
</reference>
<accession>A0A8H1QL09</accession>
<name>A0A8H1QL09_9ACTN</name>
<dbReference type="EMBL" id="RCIY01000103">
    <property type="protein sequence ID" value="TGG76780.1"/>
    <property type="molecule type" value="Genomic_DNA"/>
</dbReference>
<protein>
    <submittedName>
        <fullName evidence="1">Uncharacterized protein</fullName>
    </submittedName>
</protein>
<evidence type="ECO:0000313" key="1">
    <source>
        <dbReference type="EMBL" id="TGG76780.1"/>
    </source>
</evidence>
<evidence type="ECO:0000313" key="2">
    <source>
        <dbReference type="Proteomes" id="UP000298111"/>
    </source>
</evidence>
<gene>
    <name evidence="1" type="ORF">D8771_29155</name>
</gene>
<proteinExistence type="predicted"/>
<comment type="caution">
    <text evidence="1">The sequence shown here is derived from an EMBL/GenBank/DDBJ whole genome shotgun (WGS) entry which is preliminary data.</text>
</comment>
<dbReference type="Proteomes" id="UP000298111">
    <property type="component" value="Unassembled WGS sequence"/>
</dbReference>
<dbReference type="AlphaFoldDB" id="A0A8H1QL09"/>
<sequence>MASIEYYLNKYTECLDLTMGEDYGADGSGRTAWGEEEAADPSWGIKQRAVCRDNSGNPLALLTVRDMDAFQAAAKKSGDSFLVGRDFAVVPVSDDAIRQLEPSDLMYLSCESGFTVPSGYEKRTGTVPGCVLTDYLPAD</sequence>